<evidence type="ECO:0000256" key="1">
    <source>
        <dbReference type="SAM" id="MobiDB-lite"/>
    </source>
</evidence>
<proteinExistence type="predicted"/>
<gene>
    <name evidence="2" type="ORF">BN000_01112</name>
</gene>
<dbReference type="AlphaFoldDB" id="A0A0U1D070"/>
<organism evidence="2 3">
    <name type="scientific">Mycobacterium europaeum</name>
    <dbReference type="NCBI Taxonomy" id="761804"/>
    <lineage>
        <taxon>Bacteria</taxon>
        <taxon>Bacillati</taxon>
        <taxon>Actinomycetota</taxon>
        <taxon>Actinomycetes</taxon>
        <taxon>Mycobacteriales</taxon>
        <taxon>Mycobacteriaceae</taxon>
        <taxon>Mycobacterium</taxon>
        <taxon>Mycobacterium simiae complex</taxon>
    </lineage>
</organism>
<feature type="region of interest" description="Disordered" evidence="1">
    <location>
        <begin position="163"/>
        <end position="186"/>
    </location>
</feature>
<reference evidence="3" key="1">
    <citation type="submission" date="2015-03" db="EMBL/GenBank/DDBJ databases">
        <authorList>
            <person name="Urmite Genomes"/>
        </authorList>
    </citation>
    <scope>NUCLEOTIDE SEQUENCE [LARGE SCALE GENOMIC DNA]</scope>
    <source>
        <strain evidence="3">CSUR P1344</strain>
    </source>
</reference>
<sequence length="350" mass="37838">MEYSPATDATGRSLSNRFAANGGDSVRIRFTVADDRDDVAGEMAAWARRCPMWTTAHSMDSDGIQGWLIGESSEQLTQYQSGDTGLQWPSIVNIAAATVLPSRVTVQAWYRTPDPSAASRNQLLSQLISAAGRPRPRSALPPPLADWSRAQISTLLPALRVDTGIETDSGDNETSTGEPGSRFWSLCASGGRAPAQRYEPLAGWQDFDGSKWDQPGKPPRPKVKISRALAGDNFLADLRAEIASCTAHLAEKPTVCGDRQNRQFLQTDSAVAEGEDTVRLTHRWMREVDVRGHGVCGEGVEALRVAQVRGLIVISSSSDGGWLFKGDTPPLPLSSLDELLAETVRKIKAA</sequence>
<evidence type="ECO:0000313" key="3">
    <source>
        <dbReference type="Proteomes" id="UP000199601"/>
    </source>
</evidence>
<dbReference type="Proteomes" id="UP000199601">
    <property type="component" value="Unassembled WGS sequence"/>
</dbReference>
<keyword evidence="3" id="KW-1185">Reference proteome</keyword>
<accession>A0A0U1D070</accession>
<protein>
    <submittedName>
        <fullName evidence="2">Uncharacterized protein</fullName>
    </submittedName>
</protein>
<evidence type="ECO:0000313" key="2">
    <source>
        <dbReference type="EMBL" id="CQD05675.1"/>
    </source>
</evidence>
<dbReference type="EMBL" id="CTEC01000001">
    <property type="protein sequence ID" value="CQD05675.1"/>
    <property type="molecule type" value="Genomic_DNA"/>
</dbReference>
<name>A0A0U1D070_9MYCO</name>